<dbReference type="PANTHER" id="PTHR33223:SF6">
    <property type="entry name" value="CCHC-TYPE DOMAIN-CONTAINING PROTEIN"/>
    <property type="match status" value="1"/>
</dbReference>
<feature type="region of interest" description="Disordered" evidence="2">
    <location>
        <begin position="1"/>
        <end position="57"/>
    </location>
</feature>
<feature type="region of interest" description="Disordered" evidence="2">
    <location>
        <begin position="309"/>
        <end position="450"/>
    </location>
</feature>
<feature type="compositionally biased region" description="Polar residues" evidence="2">
    <location>
        <begin position="370"/>
        <end position="382"/>
    </location>
</feature>
<feature type="compositionally biased region" description="Basic and acidic residues" evidence="2">
    <location>
        <begin position="309"/>
        <end position="319"/>
    </location>
</feature>
<dbReference type="InterPro" id="IPR001878">
    <property type="entry name" value="Znf_CCHC"/>
</dbReference>
<feature type="compositionally biased region" description="Low complexity" evidence="2">
    <location>
        <begin position="383"/>
        <end position="392"/>
    </location>
</feature>
<dbReference type="Gene3D" id="4.10.60.10">
    <property type="entry name" value="Zinc finger, CCHC-type"/>
    <property type="match status" value="1"/>
</dbReference>
<name>A0AAV2QAY4_MEGNR</name>
<evidence type="ECO:0000259" key="3">
    <source>
        <dbReference type="PROSITE" id="PS50158"/>
    </source>
</evidence>
<evidence type="ECO:0000256" key="2">
    <source>
        <dbReference type="SAM" id="MobiDB-lite"/>
    </source>
</evidence>
<proteinExistence type="predicted"/>
<dbReference type="PANTHER" id="PTHR33223">
    <property type="entry name" value="CCHC-TYPE DOMAIN-CONTAINING PROTEIN"/>
    <property type="match status" value="1"/>
</dbReference>
<evidence type="ECO:0000313" key="4">
    <source>
        <dbReference type="EMBL" id="CAL4074838.1"/>
    </source>
</evidence>
<evidence type="ECO:0000313" key="5">
    <source>
        <dbReference type="Proteomes" id="UP001497623"/>
    </source>
</evidence>
<dbReference type="PROSITE" id="PS50158">
    <property type="entry name" value="ZF_CCHC"/>
    <property type="match status" value="2"/>
</dbReference>
<gene>
    <name evidence="4" type="ORF">MNOR_LOCUS9618</name>
</gene>
<sequence>MPRDDKDKEYKPSHKTAIGKLFTKNQTRATSNQSKIESQKQNLAKKPKVHNWGSTQSLPTTSFQALLESAQTSEGAAQITSSSEDLTNLTSQVIEEVDINTAAMVEESIRAMQQSFKEIALSTKQNDMRTVNDMPHFGPGDQTGKNWVLDSCPEFLEYIDKITGDNTSWNDKGRIKVLRTKLIGPARGYFNDFTGDTWAEAKTYLLNMFPDATTYASCQTDIDKLKRKPGEQLSYFAIRISKLHAKLKKVSPDSLTPEWLERQKKELLVKHLPSSCRNFVSIERDSYEELLKKLLDYFELNSQHKLTKGDIEGGRERGVKGVSAVKESSNCSEKQNGTKTKTQNKEEQGVTEGAVAALGQRKPFQKSNKDQNSTSKQEGQNTQRNYQNYRGNTRGGRGGYRGGYNSGYSYRGSRNYQRDYRGRGSYRGNSHRGRRDNRNRNYSNNQDQNQSYNNSAEFYCFQCGGPGHIARNCRENSGDHYGYRNQQNSQQGTEGRRIICYSCGEPDHKSNACPTNRNF</sequence>
<feature type="compositionally biased region" description="Gly residues" evidence="2">
    <location>
        <begin position="393"/>
        <end position="405"/>
    </location>
</feature>
<keyword evidence="1" id="KW-0863">Zinc-finger</keyword>
<feature type="compositionally biased region" description="Polar residues" evidence="2">
    <location>
        <begin position="23"/>
        <end position="42"/>
    </location>
</feature>
<protein>
    <recommendedName>
        <fullName evidence="3">CCHC-type domain-containing protein</fullName>
    </recommendedName>
</protein>
<feature type="non-terminal residue" evidence="4">
    <location>
        <position position="519"/>
    </location>
</feature>
<feature type="compositionally biased region" description="Basic and acidic residues" evidence="2">
    <location>
        <begin position="1"/>
        <end position="12"/>
    </location>
</feature>
<evidence type="ECO:0000256" key="1">
    <source>
        <dbReference type="PROSITE-ProRule" id="PRU00047"/>
    </source>
</evidence>
<dbReference type="SUPFAM" id="SSF57756">
    <property type="entry name" value="Retrovirus zinc finger-like domains"/>
    <property type="match status" value="1"/>
</dbReference>
<dbReference type="EMBL" id="CAXKWB010004681">
    <property type="protein sequence ID" value="CAL4074838.1"/>
    <property type="molecule type" value="Genomic_DNA"/>
</dbReference>
<dbReference type="GO" id="GO:0008270">
    <property type="term" value="F:zinc ion binding"/>
    <property type="evidence" value="ECO:0007669"/>
    <property type="project" value="UniProtKB-KW"/>
</dbReference>
<keyword evidence="1" id="KW-0862">Zinc</keyword>
<dbReference type="AlphaFoldDB" id="A0AAV2QAY4"/>
<dbReference type="InterPro" id="IPR036875">
    <property type="entry name" value="Znf_CCHC_sf"/>
</dbReference>
<comment type="caution">
    <text evidence="4">The sequence shown here is derived from an EMBL/GenBank/DDBJ whole genome shotgun (WGS) entry which is preliminary data.</text>
</comment>
<keyword evidence="1" id="KW-0479">Metal-binding</keyword>
<organism evidence="4 5">
    <name type="scientific">Meganyctiphanes norvegica</name>
    <name type="common">Northern krill</name>
    <name type="synonym">Thysanopoda norvegica</name>
    <dbReference type="NCBI Taxonomy" id="48144"/>
    <lineage>
        <taxon>Eukaryota</taxon>
        <taxon>Metazoa</taxon>
        <taxon>Ecdysozoa</taxon>
        <taxon>Arthropoda</taxon>
        <taxon>Crustacea</taxon>
        <taxon>Multicrustacea</taxon>
        <taxon>Malacostraca</taxon>
        <taxon>Eumalacostraca</taxon>
        <taxon>Eucarida</taxon>
        <taxon>Euphausiacea</taxon>
        <taxon>Euphausiidae</taxon>
        <taxon>Meganyctiphanes</taxon>
    </lineage>
</organism>
<dbReference type="GO" id="GO:0003676">
    <property type="term" value="F:nucleic acid binding"/>
    <property type="evidence" value="ECO:0007669"/>
    <property type="project" value="InterPro"/>
</dbReference>
<feature type="compositionally biased region" description="Low complexity" evidence="2">
    <location>
        <begin position="440"/>
        <end position="450"/>
    </location>
</feature>
<reference evidence="4 5" key="1">
    <citation type="submission" date="2024-05" db="EMBL/GenBank/DDBJ databases">
        <authorList>
            <person name="Wallberg A."/>
        </authorList>
    </citation>
    <scope>NUCLEOTIDE SEQUENCE [LARGE SCALE GENOMIC DNA]</scope>
</reference>
<keyword evidence="5" id="KW-1185">Reference proteome</keyword>
<dbReference type="Proteomes" id="UP001497623">
    <property type="component" value="Unassembled WGS sequence"/>
</dbReference>
<feature type="domain" description="CCHC-type" evidence="3">
    <location>
        <begin position="460"/>
        <end position="475"/>
    </location>
</feature>
<accession>A0AAV2QAY4</accession>
<dbReference type="SMART" id="SM00343">
    <property type="entry name" value="ZnF_C2HC"/>
    <property type="match status" value="2"/>
</dbReference>
<feature type="compositionally biased region" description="Low complexity" evidence="2">
    <location>
        <begin position="406"/>
        <end position="415"/>
    </location>
</feature>
<dbReference type="Pfam" id="PF00098">
    <property type="entry name" value="zf-CCHC"/>
    <property type="match status" value="2"/>
</dbReference>
<feature type="domain" description="CCHC-type" evidence="3">
    <location>
        <begin position="500"/>
        <end position="514"/>
    </location>
</feature>